<dbReference type="SUPFAM" id="SSF52025">
    <property type="entry name" value="PA domain"/>
    <property type="match status" value="1"/>
</dbReference>
<dbReference type="InterPro" id="IPR046450">
    <property type="entry name" value="PA_dom_sf"/>
</dbReference>
<dbReference type="PANTHER" id="PTHR22702:SF1">
    <property type="entry name" value="PROTEASE-ASSOCIATED DOMAIN-CONTAINING PROTEIN 1"/>
    <property type="match status" value="1"/>
</dbReference>
<evidence type="ECO:0000259" key="3">
    <source>
        <dbReference type="Pfam" id="PF02225"/>
    </source>
</evidence>
<dbReference type="PANTHER" id="PTHR22702">
    <property type="entry name" value="PROTEASE-ASSOCIATED DOMAIN-CONTAINING PROTEIN"/>
    <property type="match status" value="1"/>
</dbReference>
<keyword evidence="5" id="KW-1185">Reference proteome</keyword>
<keyword evidence="1" id="KW-0732">Signal</keyword>
<evidence type="ECO:0000313" key="5">
    <source>
        <dbReference type="Proteomes" id="UP001431209"/>
    </source>
</evidence>
<dbReference type="InterPro" id="IPR003137">
    <property type="entry name" value="PA_domain"/>
</dbReference>
<dbReference type="Pfam" id="PF02225">
    <property type="entry name" value="PA"/>
    <property type="match status" value="1"/>
</dbReference>
<reference evidence="4 5" key="1">
    <citation type="submission" date="2024-03" db="EMBL/GenBank/DDBJ databases">
        <title>The Acrasis kona genome and developmental transcriptomes reveal deep origins of eukaryotic multicellular pathways.</title>
        <authorList>
            <person name="Sheikh S."/>
            <person name="Fu C.-J."/>
            <person name="Brown M.W."/>
            <person name="Baldauf S.L."/>
        </authorList>
    </citation>
    <scope>NUCLEOTIDE SEQUENCE [LARGE SCALE GENOMIC DNA]</scope>
    <source>
        <strain evidence="4 5">ATCC MYA-3509</strain>
    </source>
</reference>
<feature type="domain" description="PA" evidence="3">
    <location>
        <begin position="20"/>
        <end position="104"/>
    </location>
</feature>
<gene>
    <name evidence="4" type="ORF">AKO1_012638</name>
</gene>
<keyword evidence="2" id="KW-0325">Glycoprotein</keyword>
<organism evidence="4 5">
    <name type="scientific">Acrasis kona</name>
    <dbReference type="NCBI Taxonomy" id="1008807"/>
    <lineage>
        <taxon>Eukaryota</taxon>
        <taxon>Discoba</taxon>
        <taxon>Heterolobosea</taxon>
        <taxon>Tetramitia</taxon>
        <taxon>Eutetramitia</taxon>
        <taxon>Acrasidae</taxon>
        <taxon>Acrasis</taxon>
    </lineage>
</organism>
<evidence type="ECO:0000256" key="2">
    <source>
        <dbReference type="ARBA" id="ARBA00023180"/>
    </source>
</evidence>
<accession>A0AAW2YWS4</accession>
<evidence type="ECO:0000256" key="1">
    <source>
        <dbReference type="ARBA" id="ARBA00022729"/>
    </source>
</evidence>
<dbReference type="AlphaFoldDB" id="A0AAW2YWS4"/>
<proteinExistence type="predicted"/>
<comment type="caution">
    <text evidence="4">The sequence shown here is derived from an EMBL/GenBank/DDBJ whole genome shotgun (WGS) entry which is preliminary data.</text>
</comment>
<dbReference type="Proteomes" id="UP001431209">
    <property type="component" value="Unassembled WGS sequence"/>
</dbReference>
<evidence type="ECO:0000313" key="4">
    <source>
        <dbReference type="EMBL" id="KAL0481176.1"/>
    </source>
</evidence>
<sequence length="132" mass="14709">MGFASSAFGLPYLTPICEPGEVVLADPLDACTELQSKSYHKKFVLTKRGTCTFVTKARIAEASGASGVIIWNRLKDEFHHMSDDGTGKSINIRNIMINPEDGQKMYDYLNLNVSSIQALMGYCPLLKFDYYN</sequence>
<dbReference type="EMBL" id="JAOPGA020000734">
    <property type="protein sequence ID" value="KAL0481176.1"/>
    <property type="molecule type" value="Genomic_DNA"/>
</dbReference>
<protein>
    <submittedName>
        <fullName evidence="4">Signal peptide peptidase</fullName>
    </submittedName>
</protein>
<name>A0AAW2YWS4_9EUKA</name>
<dbReference type="Gene3D" id="3.50.30.30">
    <property type="match status" value="1"/>
</dbReference>